<keyword evidence="3" id="KW-0663">Pyridoxal phosphate</keyword>
<dbReference type="InterPro" id="IPR027278">
    <property type="entry name" value="ACCD_DCysDesulf"/>
</dbReference>
<dbReference type="InterPro" id="IPR001926">
    <property type="entry name" value="TrpB-like_PALP"/>
</dbReference>
<dbReference type="Proteomes" id="UP001497392">
    <property type="component" value="Unassembled WGS sequence"/>
</dbReference>
<proteinExistence type="inferred from homology"/>
<evidence type="ECO:0000313" key="5">
    <source>
        <dbReference type="EMBL" id="CAL5226871.1"/>
    </source>
</evidence>
<evidence type="ECO:0000313" key="6">
    <source>
        <dbReference type="Proteomes" id="UP001497392"/>
    </source>
</evidence>
<feature type="domain" description="Tryptophan synthase beta chain-like PALP" evidence="4">
    <location>
        <begin position="64"/>
        <end position="372"/>
    </location>
</feature>
<organism evidence="5 6">
    <name type="scientific">Coccomyxa viridis</name>
    <dbReference type="NCBI Taxonomy" id="1274662"/>
    <lineage>
        <taxon>Eukaryota</taxon>
        <taxon>Viridiplantae</taxon>
        <taxon>Chlorophyta</taxon>
        <taxon>core chlorophytes</taxon>
        <taxon>Trebouxiophyceae</taxon>
        <taxon>Trebouxiophyceae incertae sedis</taxon>
        <taxon>Coccomyxaceae</taxon>
        <taxon>Coccomyxa</taxon>
    </lineage>
</organism>
<dbReference type="InterPro" id="IPR005966">
    <property type="entry name" value="D-Cys_desShydrase"/>
</dbReference>
<dbReference type="Gene3D" id="3.40.50.1100">
    <property type="match status" value="2"/>
</dbReference>
<protein>
    <submittedName>
        <fullName evidence="5">G9743 protein</fullName>
    </submittedName>
</protein>
<gene>
    <name evidence="5" type="primary">g9743</name>
    <name evidence="5" type="ORF">VP750_LOCUS8777</name>
</gene>
<reference evidence="5 6" key="1">
    <citation type="submission" date="2024-06" db="EMBL/GenBank/DDBJ databases">
        <authorList>
            <person name="Kraege A."/>
            <person name="Thomma B."/>
        </authorList>
    </citation>
    <scope>NUCLEOTIDE SEQUENCE [LARGE SCALE GENOMIC DNA]</scope>
</reference>
<comment type="cofactor">
    <cofactor evidence="1">
        <name>pyridoxal 5'-phosphate</name>
        <dbReference type="ChEBI" id="CHEBI:597326"/>
    </cofactor>
</comment>
<name>A0ABP1G7X7_9CHLO</name>
<accession>A0ABP1G7X7</accession>
<keyword evidence="6" id="KW-1185">Reference proteome</keyword>
<dbReference type="InterPro" id="IPR036052">
    <property type="entry name" value="TrpB-like_PALP_sf"/>
</dbReference>
<dbReference type="NCBIfam" id="TIGR01275">
    <property type="entry name" value="ACC_deam_rel"/>
    <property type="match status" value="1"/>
</dbReference>
<evidence type="ECO:0000256" key="2">
    <source>
        <dbReference type="ARBA" id="ARBA00008639"/>
    </source>
</evidence>
<dbReference type="PIRSF" id="PIRSF006278">
    <property type="entry name" value="ACCD_DCysDesulf"/>
    <property type="match status" value="1"/>
</dbReference>
<dbReference type="PANTHER" id="PTHR43780">
    <property type="entry name" value="1-AMINOCYCLOPROPANE-1-CARBOXYLATE DEAMINASE-RELATED"/>
    <property type="match status" value="1"/>
</dbReference>
<evidence type="ECO:0000256" key="3">
    <source>
        <dbReference type="ARBA" id="ARBA00022898"/>
    </source>
</evidence>
<dbReference type="PANTHER" id="PTHR43780:SF2">
    <property type="entry name" value="1-AMINOCYCLOPROPANE-1-CARBOXYLATE DEAMINASE-RELATED"/>
    <property type="match status" value="1"/>
</dbReference>
<evidence type="ECO:0000259" key="4">
    <source>
        <dbReference type="Pfam" id="PF00291"/>
    </source>
</evidence>
<sequence length="402" mass="43864">MSLGTSFGRVSSNQSVRQESSRSLIYLARGRIASMSRAFHTLESAKLPDWLPPWLKRPSKQYALGLFPTPIHRWNPPGIPEDVEFWIKRDDLTGMQLSGNKVRKLEFLIAEAMAQGADTLITIGGIQSNHCRATAVAARYAGLDCHLILRNSRQAAENDPGMVGNLLIDRMTGAHIHQVTKEEYAKVGGKKLGEQLEQQLKAQGRKPYVIPVGGSDSIGTFGYLAATQEILDQAGKEAFTDIINACGSGGTTAGLALGNALSGMGATIHAYGVCDDEDYFYDFIDGLYRELEATPDRIGKDARAMLVAHQAKGAGYAISKPEEMQTVIDVAQTTGIIFDSTYSGKAFHALREDIKADPGYWKGRKVLYIHTGGLFGLYSEASELQKQLEVKEKSHRLVVAAE</sequence>
<dbReference type="SUPFAM" id="SSF53686">
    <property type="entry name" value="Tryptophan synthase beta subunit-like PLP-dependent enzymes"/>
    <property type="match status" value="1"/>
</dbReference>
<comment type="similarity">
    <text evidence="2">Belongs to the ACC deaminase/D-cysteine desulfhydrase family.</text>
</comment>
<comment type="caution">
    <text evidence="5">The sequence shown here is derived from an EMBL/GenBank/DDBJ whole genome shotgun (WGS) entry which is preliminary data.</text>
</comment>
<dbReference type="Pfam" id="PF00291">
    <property type="entry name" value="PALP"/>
    <property type="match status" value="1"/>
</dbReference>
<evidence type="ECO:0000256" key="1">
    <source>
        <dbReference type="ARBA" id="ARBA00001933"/>
    </source>
</evidence>
<dbReference type="EMBL" id="CAXHTA020000016">
    <property type="protein sequence ID" value="CAL5226871.1"/>
    <property type="molecule type" value="Genomic_DNA"/>
</dbReference>